<sequence>MTDWIIWLMETLGAPGAGLAVALESIFPPIPSELILPLAGFAASRGTLDLVAVLIWTTIGSVVGAVALYWIGRRMGLERLRRAADRLPLTSGDDIVRTDDWFDRHGGKAVFFGRMIPLFRSLISVPAGVNRMRMPAFIGLTLAGSLIWNTALVLAGFLLGEQWHRVESSIGALQAVVVAVVAVAVIWFVVRRLARQRRA</sequence>
<keyword evidence="4 7" id="KW-0812">Transmembrane</keyword>
<evidence type="ECO:0000313" key="10">
    <source>
        <dbReference type="Proteomes" id="UP001500051"/>
    </source>
</evidence>
<dbReference type="EMBL" id="BAAAYX010000020">
    <property type="protein sequence ID" value="GAA3714340.1"/>
    <property type="molecule type" value="Genomic_DNA"/>
</dbReference>
<dbReference type="PANTHER" id="PTHR42709:SF6">
    <property type="entry name" value="UNDECAPRENYL PHOSPHATE TRANSPORTER A"/>
    <property type="match status" value="1"/>
</dbReference>
<evidence type="ECO:0000256" key="5">
    <source>
        <dbReference type="ARBA" id="ARBA00022989"/>
    </source>
</evidence>
<feature type="transmembrane region" description="Helical" evidence="7">
    <location>
        <begin position="12"/>
        <end position="30"/>
    </location>
</feature>
<evidence type="ECO:0000313" key="9">
    <source>
        <dbReference type="EMBL" id="GAA3714340.1"/>
    </source>
</evidence>
<evidence type="ECO:0000256" key="4">
    <source>
        <dbReference type="ARBA" id="ARBA00022692"/>
    </source>
</evidence>
<evidence type="ECO:0000256" key="1">
    <source>
        <dbReference type="ARBA" id="ARBA00004651"/>
    </source>
</evidence>
<feature type="domain" description="VTT" evidence="8">
    <location>
        <begin position="30"/>
        <end position="156"/>
    </location>
</feature>
<keyword evidence="5 7" id="KW-1133">Transmembrane helix</keyword>
<feature type="transmembrane region" description="Helical" evidence="7">
    <location>
        <begin position="136"/>
        <end position="159"/>
    </location>
</feature>
<reference evidence="10" key="1">
    <citation type="journal article" date="2019" name="Int. J. Syst. Evol. Microbiol.">
        <title>The Global Catalogue of Microorganisms (GCM) 10K type strain sequencing project: providing services to taxonomists for standard genome sequencing and annotation.</title>
        <authorList>
            <consortium name="The Broad Institute Genomics Platform"/>
            <consortium name="The Broad Institute Genome Sequencing Center for Infectious Disease"/>
            <person name="Wu L."/>
            <person name="Ma J."/>
        </authorList>
    </citation>
    <scope>NUCLEOTIDE SEQUENCE [LARGE SCALE GENOMIC DNA]</scope>
    <source>
        <strain evidence="10">JCM 16548</strain>
    </source>
</reference>
<keyword evidence="10" id="KW-1185">Reference proteome</keyword>
<name>A0ABP7EA10_9ACTN</name>
<protein>
    <recommendedName>
        <fullName evidence="8">VTT domain-containing protein</fullName>
    </recommendedName>
</protein>
<evidence type="ECO:0000256" key="2">
    <source>
        <dbReference type="ARBA" id="ARBA00010792"/>
    </source>
</evidence>
<dbReference type="InterPro" id="IPR051311">
    <property type="entry name" value="DedA_domain"/>
</dbReference>
<organism evidence="9 10">
    <name type="scientific">Microlunatus aurantiacus</name>
    <dbReference type="NCBI Taxonomy" id="446786"/>
    <lineage>
        <taxon>Bacteria</taxon>
        <taxon>Bacillati</taxon>
        <taxon>Actinomycetota</taxon>
        <taxon>Actinomycetes</taxon>
        <taxon>Propionibacteriales</taxon>
        <taxon>Propionibacteriaceae</taxon>
        <taxon>Microlunatus</taxon>
    </lineage>
</organism>
<dbReference type="Pfam" id="PF09335">
    <property type="entry name" value="VTT_dom"/>
    <property type="match status" value="1"/>
</dbReference>
<feature type="transmembrane region" description="Helical" evidence="7">
    <location>
        <begin position="171"/>
        <end position="190"/>
    </location>
</feature>
<dbReference type="Proteomes" id="UP001500051">
    <property type="component" value="Unassembled WGS sequence"/>
</dbReference>
<dbReference type="RefSeq" id="WP_344813919.1">
    <property type="nucleotide sequence ID" value="NZ_BAAAYX010000020.1"/>
</dbReference>
<evidence type="ECO:0000256" key="6">
    <source>
        <dbReference type="ARBA" id="ARBA00023136"/>
    </source>
</evidence>
<evidence type="ECO:0000256" key="7">
    <source>
        <dbReference type="SAM" id="Phobius"/>
    </source>
</evidence>
<accession>A0ABP7EA10</accession>
<comment type="subcellular location">
    <subcellularLocation>
        <location evidence="1">Cell membrane</location>
        <topology evidence="1">Multi-pass membrane protein</topology>
    </subcellularLocation>
</comment>
<gene>
    <name evidence="9" type="ORF">GCM10022204_36780</name>
</gene>
<feature type="transmembrane region" description="Helical" evidence="7">
    <location>
        <begin position="50"/>
        <end position="72"/>
    </location>
</feature>
<evidence type="ECO:0000256" key="3">
    <source>
        <dbReference type="ARBA" id="ARBA00022475"/>
    </source>
</evidence>
<comment type="similarity">
    <text evidence="2">Belongs to the DedA family.</text>
</comment>
<comment type="caution">
    <text evidence="9">The sequence shown here is derived from an EMBL/GenBank/DDBJ whole genome shotgun (WGS) entry which is preliminary data.</text>
</comment>
<proteinExistence type="inferred from homology"/>
<dbReference type="InterPro" id="IPR032816">
    <property type="entry name" value="VTT_dom"/>
</dbReference>
<keyword evidence="3" id="KW-1003">Cell membrane</keyword>
<evidence type="ECO:0000259" key="8">
    <source>
        <dbReference type="Pfam" id="PF09335"/>
    </source>
</evidence>
<keyword evidence="6 7" id="KW-0472">Membrane</keyword>
<dbReference type="PANTHER" id="PTHR42709">
    <property type="entry name" value="ALKALINE PHOSPHATASE LIKE PROTEIN"/>
    <property type="match status" value="1"/>
</dbReference>